<dbReference type="KEGG" id="ela:UCREL1_11745"/>
<dbReference type="HOGENOM" id="CLU_2413266_0_0_1"/>
<protein>
    <submittedName>
        <fullName evidence="1">Uncharacterized protein</fullName>
    </submittedName>
</protein>
<reference evidence="2" key="1">
    <citation type="journal article" date="2013" name="Genome Announc.">
        <title>Draft genome sequence of the grapevine dieback fungus Eutypa lata UCR-EL1.</title>
        <authorList>
            <person name="Blanco-Ulate B."/>
            <person name="Rolshausen P.E."/>
            <person name="Cantu D."/>
        </authorList>
    </citation>
    <scope>NUCLEOTIDE SEQUENCE [LARGE SCALE GENOMIC DNA]</scope>
    <source>
        <strain evidence="2">UCR-EL1</strain>
    </source>
</reference>
<dbReference type="AlphaFoldDB" id="M7S5I2"/>
<proteinExistence type="predicted"/>
<name>M7S5I2_EUTLA</name>
<evidence type="ECO:0000313" key="2">
    <source>
        <dbReference type="Proteomes" id="UP000012174"/>
    </source>
</evidence>
<dbReference type="Proteomes" id="UP000012174">
    <property type="component" value="Unassembled WGS sequence"/>
</dbReference>
<organism evidence="1 2">
    <name type="scientific">Eutypa lata (strain UCR-EL1)</name>
    <name type="common">Grapevine dieback disease fungus</name>
    <name type="synonym">Eutypa armeniacae</name>
    <dbReference type="NCBI Taxonomy" id="1287681"/>
    <lineage>
        <taxon>Eukaryota</taxon>
        <taxon>Fungi</taxon>
        <taxon>Dikarya</taxon>
        <taxon>Ascomycota</taxon>
        <taxon>Pezizomycotina</taxon>
        <taxon>Sordariomycetes</taxon>
        <taxon>Xylariomycetidae</taxon>
        <taxon>Xylariales</taxon>
        <taxon>Diatrypaceae</taxon>
        <taxon>Eutypa</taxon>
    </lineage>
</organism>
<keyword evidence="2" id="KW-1185">Reference proteome</keyword>
<accession>M7S5I2</accession>
<sequence length="92" mass="10729">MCYWGNSHSKCSAGEVEEAMEELGKSCGPLTAGWLFMEDWDKSYGLEVNGVEICPNLCWEFDHFCHHLDQKKEEKWQGEKRRRRRNLSDTSG</sequence>
<dbReference type="EMBL" id="KB707652">
    <property type="protein sequence ID" value="EMR61334.1"/>
    <property type="molecule type" value="Genomic_DNA"/>
</dbReference>
<dbReference type="OrthoDB" id="5006988at2759"/>
<evidence type="ECO:0000313" key="1">
    <source>
        <dbReference type="EMBL" id="EMR61334.1"/>
    </source>
</evidence>
<gene>
    <name evidence="1" type="ORF">UCREL1_11745</name>
</gene>